<dbReference type="InterPro" id="IPR011551">
    <property type="entry name" value="NTP_PyrPHydrolase_MazG"/>
</dbReference>
<evidence type="ECO:0000256" key="2">
    <source>
        <dbReference type="ARBA" id="ARBA00061115"/>
    </source>
</evidence>
<evidence type="ECO:0000259" key="5">
    <source>
        <dbReference type="Pfam" id="PF03819"/>
    </source>
</evidence>
<protein>
    <recommendedName>
        <fullName evidence="4">Nucleoside triphosphate pyrophosphohydrolase</fullName>
        <ecNumber evidence="3">3.6.1.8</ecNumber>
    </recommendedName>
</protein>
<gene>
    <name evidence="6" type="primary">mazG</name>
    <name evidence="6" type="ORF">MBUL_03484</name>
</gene>
<dbReference type="GO" id="GO:0006950">
    <property type="term" value="P:response to stress"/>
    <property type="evidence" value="ECO:0007669"/>
    <property type="project" value="UniProtKB-ARBA"/>
</dbReference>
<name>A0A679JE82_9HYPH</name>
<evidence type="ECO:0000256" key="4">
    <source>
        <dbReference type="ARBA" id="ARBA00074799"/>
    </source>
</evidence>
<dbReference type="EC" id="3.6.1.8" evidence="3"/>
<evidence type="ECO:0000256" key="3">
    <source>
        <dbReference type="ARBA" id="ARBA00066372"/>
    </source>
</evidence>
<dbReference type="FunFam" id="1.10.287.1080:FF:000003">
    <property type="entry name" value="Nucleoside triphosphate pyrophosphohydrolase"/>
    <property type="match status" value="1"/>
</dbReference>
<comment type="catalytic activity">
    <reaction evidence="1">
        <text>ATP + H2O = AMP + diphosphate + H(+)</text>
        <dbReference type="Rhea" id="RHEA:14245"/>
        <dbReference type="ChEBI" id="CHEBI:15377"/>
        <dbReference type="ChEBI" id="CHEBI:15378"/>
        <dbReference type="ChEBI" id="CHEBI:30616"/>
        <dbReference type="ChEBI" id="CHEBI:33019"/>
        <dbReference type="ChEBI" id="CHEBI:456215"/>
        <dbReference type="EC" id="3.6.1.8"/>
    </reaction>
</comment>
<dbReference type="EMBL" id="LR743504">
    <property type="protein sequence ID" value="CAA2106030.1"/>
    <property type="molecule type" value="Genomic_DNA"/>
</dbReference>
<dbReference type="GO" id="GO:0046061">
    <property type="term" value="P:dATP catabolic process"/>
    <property type="evidence" value="ECO:0007669"/>
    <property type="project" value="TreeGrafter"/>
</dbReference>
<dbReference type="GO" id="GO:0046052">
    <property type="term" value="P:UTP catabolic process"/>
    <property type="evidence" value="ECO:0007669"/>
    <property type="project" value="TreeGrafter"/>
</dbReference>
<proteinExistence type="inferred from homology"/>
<evidence type="ECO:0000256" key="1">
    <source>
        <dbReference type="ARBA" id="ARBA00052141"/>
    </source>
</evidence>
<feature type="domain" description="NTP pyrophosphohydrolase MazG-like" evidence="5">
    <location>
        <begin position="66"/>
        <end position="139"/>
    </location>
</feature>
<dbReference type="NCBIfam" id="NF007113">
    <property type="entry name" value="PRK09562.1"/>
    <property type="match status" value="1"/>
</dbReference>
<dbReference type="PANTHER" id="PTHR30522:SF0">
    <property type="entry name" value="NUCLEOSIDE TRIPHOSPHATE PYROPHOSPHOHYDROLASE"/>
    <property type="match status" value="1"/>
</dbReference>
<evidence type="ECO:0000313" key="6">
    <source>
        <dbReference type="EMBL" id="CAA2106030.1"/>
    </source>
</evidence>
<dbReference type="GO" id="GO:0046047">
    <property type="term" value="P:TTP catabolic process"/>
    <property type="evidence" value="ECO:0007669"/>
    <property type="project" value="TreeGrafter"/>
</dbReference>
<dbReference type="FunFam" id="1.10.287.1080:FF:000001">
    <property type="entry name" value="Nucleoside triphosphate pyrophosphohydrolase"/>
    <property type="match status" value="1"/>
</dbReference>
<dbReference type="InterPro" id="IPR048011">
    <property type="entry name" value="NTP-PPase_MazG-like_C"/>
</dbReference>
<dbReference type="GO" id="GO:0046081">
    <property type="term" value="P:dUTP catabolic process"/>
    <property type="evidence" value="ECO:0007669"/>
    <property type="project" value="TreeGrafter"/>
</dbReference>
<feature type="domain" description="NTP pyrophosphohydrolase MazG-like" evidence="5">
    <location>
        <begin position="217"/>
        <end position="277"/>
    </location>
</feature>
<organism evidence="6">
    <name type="scientific">Methylobacterium bullatum</name>
    <dbReference type="NCBI Taxonomy" id="570505"/>
    <lineage>
        <taxon>Bacteria</taxon>
        <taxon>Pseudomonadati</taxon>
        <taxon>Pseudomonadota</taxon>
        <taxon>Alphaproteobacteria</taxon>
        <taxon>Hyphomicrobiales</taxon>
        <taxon>Methylobacteriaceae</taxon>
        <taxon>Methylobacterium</taxon>
    </lineage>
</organism>
<dbReference type="InterPro" id="IPR004518">
    <property type="entry name" value="MazG-like_dom"/>
</dbReference>
<keyword evidence="6" id="KW-0378">Hydrolase</keyword>
<dbReference type="Gene3D" id="1.10.287.1080">
    <property type="entry name" value="MazG-like"/>
    <property type="match status" value="2"/>
</dbReference>
<dbReference type="GO" id="GO:0047693">
    <property type="term" value="F:ATP diphosphatase activity"/>
    <property type="evidence" value="ECO:0007669"/>
    <property type="project" value="UniProtKB-EC"/>
</dbReference>
<dbReference type="InterPro" id="IPR048015">
    <property type="entry name" value="NTP-PPase_MazG-like_N"/>
</dbReference>
<dbReference type="CDD" id="cd11528">
    <property type="entry name" value="NTP-PPase_MazG_Nterm"/>
    <property type="match status" value="1"/>
</dbReference>
<comment type="similarity">
    <text evidence="2">Belongs to the nucleoside triphosphate pyrophosphohydrolase family.</text>
</comment>
<dbReference type="AlphaFoldDB" id="A0A679JE82"/>
<dbReference type="GO" id="GO:0046076">
    <property type="term" value="P:dTTP catabolic process"/>
    <property type="evidence" value="ECO:0007669"/>
    <property type="project" value="TreeGrafter"/>
</dbReference>
<dbReference type="PANTHER" id="PTHR30522">
    <property type="entry name" value="NUCLEOSIDE TRIPHOSPHATE PYROPHOSPHOHYDROLASE"/>
    <property type="match status" value="1"/>
</dbReference>
<sequence length="312" mass="34145">MPLRHRLEGTPPVGLTVAEPGPAPFPLPNFLQHGEPVTSEAPIETLLRLMAALRDPERGCAWDQVQTLETLAPYTLEEAYEVVDAIERGDFDELKGELGDLLLQVVFQARVAEEAGSFAFDDVVRAICAKLIRRHPHVFEADGSLLADGPERLNLTQLDANWNAAKAAERSEKTGRSEHAVSDLLGSVAKALPALTRAEKISRNAARHGFDWPDAASVVAKIREEVDEVADALGRNDPDHLAEEIGDLLFAVVNLARHSGIDPEYSLKRGNIKFERRFHAMAALIAEDGASLDEADLSAMEAAWQRVKRSEA</sequence>
<dbReference type="Pfam" id="PF03819">
    <property type="entry name" value="MazG"/>
    <property type="match status" value="2"/>
</dbReference>
<dbReference type="GO" id="GO:0006203">
    <property type="term" value="P:dGTP catabolic process"/>
    <property type="evidence" value="ECO:0007669"/>
    <property type="project" value="TreeGrafter"/>
</dbReference>
<dbReference type="CDD" id="cd11529">
    <property type="entry name" value="NTP-PPase_MazG_Cterm"/>
    <property type="match status" value="1"/>
</dbReference>
<dbReference type="NCBIfam" id="TIGR00444">
    <property type="entry name" value="mazG"/>
    <property type="match status" value="1"/>
</dbReference>
<dbReference type="SUPFAM" id="SSF101386">
    <property type="entry name" value="all-alpha NTP pyrophosphatases"/>
    <property type="match status" value="2"/>
</dbReference>
<accession>A0A679JE82</accession>
<reference evidence="6" key="1">
    <citation type="submission" date="2019-12" db="EMBL/GenBank/DDBJ databases">
        <authorList>
            <person name="Cremers G."/>
        </authorList>
    </citation>
    <scope>NUCLEOTIDE SEQUENCE</scope>
    <source>
        <strain evidence="6">Mbul1</strain>
    </source>
</reference>